<accession>A0ABW5SG39</accession>
<dbReference type="SUPFAM" id="SSF50156">
    <property type="entry name" value="PDZ domain-like"/>
    <property type="match status" value="1"/>
</dbReference>
<evidence type="ECO:0000313" key="9">
    <source>
        <dbReference type="Proteomes" id="UP001597357"/>
    </source>
</evidence>
<evidence type="ECO:0000256" key="3">
    <source>
        <dbReference type="ARBA" id="ARBA00022801"/>
    </source>
</evidence>
<dbReference type="NCBIfam" id="TIGR00225">
    <property type="entry name" value="prc"/>
    <property type="match status" value="1"/>
</dbReference>
<dbReference type="Proteomes" id="UP001597357">
    <property type="component" value="Unassembled WGS sequence"/>
</dbReference>
<evidence type="ECO:0000256" key="2">
    <source>
        <dbReference type="ARBA" id="ARBA00022670"/>
    </source>
</evidence>
<dbReference type="Gene3D" id="3.30.750.44">
    <property type="match status" value="1"/>
</dbReference>
<dbReference type="EMBL" id="JBHULZ010000041">
    <property type="protein sequence ID" value="MFD2698128.1"/>
    <property type="molecule type" value="Genomic_DNA"/>
</dbReference>
<keyword evidence="6" id="KW-0175">Coiled coil</keyword>
<keyword evidence="2 5" id="KW-0645">Protease</keyword>
<keyword evidence="4 5" id="KW-0720">Serine protease</keyword>
<dbReference type="Pfam" id="PF13180">
    <property type="entry name" value="PDZ_2"/>
    <property type="match status" value="1"/>
</dbReference>
<evidence type="ECO:0000256" key="4">
    <source>
        <dbReference type="ARBA" id="ARBA00022825"/>
    </source>
</evidence>
<feature type="coiled-coil region" evidence="6">
    <location>
        <begin position="458"/>
        <end position="485"/>
    </location>
</feature>
<dbReference type="InterPro" id="IPR029045">
    <property type="entry name" value="ClpP/crotonase-like_dom_sf"/>
</dbReference>
<reference evidence="9" key="1">
    <citation type="journal article" date="2019" name="Int. J. Syst. Evol. Microbiol.">
        <title>The Global Catalogue of Microorganisms (GCM) 10K type strain sequencing project: providing services to taxonomists for standard genome sequencing and annotation.</title>
        <authorList>
            <consortium name="The Broad Institute Genomics Platform"/>
            <consortium name="The Broad Institute Genome Sequencing Center for Infectious Disease"/>
            <person name="Wu L."/>
            <person name="Ma J."/>
        </authorList>
    </citation>
    <scope>NUCLEOTIDE SEQUENCE [LARGE SCALE GENOMIC DNA]</scope>
    <source>
        <strain evidence="9">KCTC 42255</strain>
    </source>
</reference>
<dbReference type="PANTHER" id="PTHR32060:SF22">
    <property type="entry name" value="CARBOXYL-TERMINAL-PROCESSING PEPTIDASE 3, CHLOROPLASTIC"/>
    <property type="match status" value="1"/>
</dbReference>
<comment type="similarity">
    <text evidence="1 5">Belongs to the peptidase S41A family.</text>
</comment>
<name>A0ABW5SG39_9FLAO</name>
<dbReference type="Gene3D" id="2.30.42.10">
    <property type="match status" value="1"/>
</dbReference>
<dbReference type="CDD" id="cd07560">
    <property type="entry name" value="Peptidase_S41_CPP"/>
    <property type="match status" value="1"/>
</dbReference>
<evidence type="ECO:0000256" key="5">
    <source>
        <dbReference type="RuleBase" id="RU004404"/>
    </source>
</evidence>
<sequence length="536" mass="59749">MKKGIIGITLVGIFILTSGFKNDFFAIAKQIELFTSVFKEITMNYVDETNPAELMDTALTAMLRELDPYTQYYNQQEVEQALINQSGEVASIGARIKSNKNKLIVVALTQDAPADQAGLKPGDELVRINDITISEYAENAINLLNGAANTSVNIAYKRQGKIYEAQIKRSARKEKAVPFYNLDKEANGYIVLKEFTRTASFEVGMAAKDLIDQGAKRLILDLRNNPGGLLSEAVNVANLFVPKNTLITYTQSNIDKYNQSYKTKNEALDTQIPLAILINAKSASASEIVAGSLQDLDRAVIIGGKSFGKGLVQRPKNLSYGSQVKITISRYYTPSGRCIQALDYSKNGQAIENKKHKAFKTKAGRIVYDAGGITPDVSLASSLVSPVTQALLDQGLIFDFSTQYFLNNKGVNMDSYPKNAAIFKAFDQFLKKVEFNYETNTEKDLKKLKEQAEKEGMATKLNEALSNLELQLKNTKAEAIERQKEEILYWINKQLLSNYFYEKGAYEYFSKHNSEILEAKRILSDTKAYADILNKA</sequence>
<dbReference type="InterPro" id="IPR036034">
    <property type="entry name" value="PDZ_sf"/>
</dbReference>
<keyword evidence="9" id="KW-1185">Reference proteome</keyword>
<comment type="caution">
    <text evidence="8">The sequence shown here is derived from an EMBL/GenBank/DDBJ whole genome shotgun (WGS) entry which is preliminary data.</text>
</comment>
<gene>
    <name evidence="8" type="ORF">ACFSQ0_09010</name>
</gene>
<dbReference type="InterPro" id="IPR004447">
    <property type="entry name" value="Peptidase_S41A"/>
</dbReference>
<keyword evidence="3 5" id="KW-0378">Hydrolase</keyword>
<dbReference type="PROSITE" id="PS50106">
    <property type="entry name" value="PDZ"/>
    <property type="match status" value="1"/>
</dbReference>
<dbReference type="Gene3D" id="3.90.226.10">
    <property type="entry name" value="2-enoyl-CoA Hydratase, Chain A, domain 1"/>
    <property type="match status" value="1"/>
</dbReference>
<evidence type="ECO:0000256" key="6">
    <source>
        <dbReference type="SAM" id="Coils"/>
    </source>
</evidence>
<evidence type="ECO:0000313" key="8">
    <source>
        <dbReference type="EMBL" id="MFD2698128.1"/>
    </source>
</evidence>
<dbReference type="SMART" id="SM00228">
    <property type="entry name" value="PDZ"/>
    <property type="match status" value="1"/>
</dbReference>
<dbReference type="InterPro" id="IPR005151">
    <property type="entry name" value="Tail-specific_protease"/>
</dbReference>
<dbReference type="InterPro" id="IPR001478">
    <property type="entry name" value="PDZ"/>
</dbReference>
<dbReference type="SUPFAM" id="SSF52096">
    <property type="entry name" value="ClpP/crotonase"/>
    <property type="match status" value="1"/>
</dbReference>
<dbReference type="PANTHER" id="PTHR32060">
    <property type="entry name" value="TAIL-SPECIFIC PROTEASE"/>
    <property type="match status" value="1"/>
</dbReference>
<feature type="domain" description="PDZ" evidence="7">
    <location>
        <begin position="80"/>
        <end position="160"/>
    </location>
</feature>
<proteinExistence type="inferred from homology"/>
<evidence type="ECO:0000259" key="7">
    <source>
        <dbReference type="PROSITE" id="PS50106"/>
    </source>
</evidence>
<evidence type="ECO:0000256" key="1">
    <source>
        <dbReference type="ARBA" id="ARBA00009179"/>
    </source>
</evidence>
<protein>
    <submittedName>
        <fullName evidence="8">S41 family peptidase</fullName>
    </submittedName>
</protein>
<dbReference type="RefSeq" id="WP_379047182.1">
    <property type="nucleotide sequence ID" value="NZ_JBHULZ010000041.1"/>
</dbReference>
<dbReference type="Pfam" id="PF03572">
    <property type="entry name" value="Peptidase_S41"/>
    <property type="match status" value="1"/>
</dbReference>
<organism evidence="8 9">
    <name type="scientific">Mesonia sediminis</name>
    <dbReference type="NCBI Taxonomy" id="1703946"/>
    <lineage>
        <taxon>Bacteria</taxon>
        <taxon>Pseudomonadati</taxon>
        <taxon>Bacteroidota</taxon>
        <taxon>Flavobacteriia</taxon>
        <taxon>Flavobacteriales</taxon>
        <taxon>Flavobacteriaceae</taxon>
        <taxon>Mesonia</taxon>
    </lineage>
</organism>
<dbReference type="SMART" id="SM00245">
    <property type="entry name" value="TSPc"/>
    <property type="match status" value="1"/>
</dbReference>